<sequence length="228" mass="24460">MTMIGHSIGAESGLLLTMDSAVADFLQRSKAQLHGLTYTDITHPDDRHENVRGVGLLSVGSAPLRLRKRYILPGGGYVWASVQVSKLDTGLDKGCLVGTIFSLDLKDFRATPADLWSAAKRQAHLMAERNAVLGADLFNDGAWSVLLGLYIAEAEGRGLDGSGDCATACVSPVSRAKWLRALHSCALVEFAGRREDQPQLTQRGLERVEGLLTKTLVPAVLPDAPADI</sequence>
<dbReference type="InterPro" id="IPR035965">
    <property type="entry name" value="PAS-like_dom_sf"/>
</dbReference>
<accession>A0A5C6UE27</accession>
<name>A0A5C6UE27_9SPHN</name>
<dbReference type="EMBL" id="VOQR01000001">
    <property type="protein sequence ID" value="TXC70874.1"/>
    <property type="molecule type" value="Genomic_DNA"/>
</dbReference>
<gene>
    <name evidence="1" type="ORF">FSB78_07910</name>
</gene>
<dbReference type="Proteomes" id="UP000321250">
    <property type="component" value="Unassembled WGS sequence"/>
</dbReference>
<protein>
    <recommendedName>
        <fullName evidence="3">PAS domain-containing protein</fullName>
    </recommendedName>
</protein>
<reference evidence="1 2" key="1">
    <citation type="journal article" date="2013" name="Antonie Van Leeuwenhoek">
        <title>Sphingomonas ginsenosidivorax sp. nov., with the ability to transform ginsenosides.</title>
        <authorList>
            <person name="Jin X.F."/>
            <person name="Kim J.K."/>
            <person name="Liu Q.M."/>
            <person name="Kang M.S."/>
            <person name="He D."/>
            <person name="Jin F.X."/>
            <person name="Kim S.C."/>
            <person name="Im W.T."/>
        </authorList>
    </citation>
    <scope>NUCLEOTIDE SEQUENCE [LARGE SCALE GENOMIC DNA]</scope>
    <source>
        <strain evidence="1 2">KHI67</strain>
    </source>
</reference>
<dbReference type="RefSeq" id="WP_147081598.1">
    <property type="nucleotide sequence ID" value="NZ_VOQR01000001.1"/>
</dbReference>
<organism evidence="1 2">
    <name type="scientific">Sphingomonas ginsenosidivorax</name>
    <dbReference type="NCBI Taxonomy" id="862135"/>
    <lineage>
        <taxon>Bacteria</taxon>
        <taxon>Pseudomonadati</taxon>
        <taxon>Pseudomonadota</taxon>
        <taxon>Alphaproteobacteria</taxon>
        <taxon>Sphingomonadales</taxon>
        <taxon>Sphingomonadaceae</taxon>
        <taxon>Sphingomonas</taxon>
    </lineage>
</organism>
<evidence type="ECO:0008006" key="3">
    <source>
        <dbReference type="Google" id="ProtNLM"/>
    </source>
</evidence>
<comment type="caution">
    <text evidence="1">The sequence shown here is derived from an EMBL/GenBank/DDBJ whole genome shotgun (WGS) entry which is preliminary data.</text>
</comment>
<dbReference type="SUPFAM" id="SSF55785">
    <property type="entry name" value="PYP-like sensor domain (PAS domain)"/>
    <property type="match status" value="1"/>
</dbReference>
<dbReference type="InterPro" id="IPR000014">
    <property type="entry name" value="PAS"/>
</dbReference>
<evidence type="ECO:0000313" key="1">
    <source>
        <dbReference type="EMBL" id="TXC70874.1"/>
    </source>
</evidence>
<evidence type="ECO:0000313" key="2">
    <source>
        <dbReference type="Proteomes" id="UP000321250"/>
    </source>
</evidence>
<dbReference type="OrthoDB" id="7564857at2"/>
<dbReference type="AlphaFoldDB" id="A0A5C6UE27"/>
<dbReference type="Gene3D" id="3.30.450.20">
    <property type="entry name" value="PAS domain"/>
    <property type="match status" value="1"/>
</dbReference>
<dbReference type="CDD" id="cd00130">
    <property type="entry name" value="PAS"/>
    <property type="match status" value="1"/>
</dbReference>
<proteinExistence type="predicted"/>
<keyword evidence="2" id="KW-1185">Reference proteome</keyword>